<organism evidence="1 2">
    <name type="scientific">Jeotgalibacillus campisalis</name>
    <dbReference type="NCBI Taxonomy" id="220754"/>
    <lineage>
        <taxon>Bacteria</taxon>
        <taxon>Bacillati</taxon>
        <taxon>Bacillota</taxon>
        <taxon>Bacilli</taxon>
        <taxon>Bacillales</taxon>
        <taxon>Caryophanaceae</taxon>
        <taxon>Jeotgalibacillus</taxon>
    </lineage>
</organism>
<dbReference type="AlphaFoldDB" id="A0A0C2VG76"/>
<proteinExistence type="predicted"/>
<protein>
    <submittedName>
        <fullName evidence="1">Uncharacterized protein</fullName>
    </submittedName>
</protein>
<dbReference type="EMBL" id="JXRR01000014">
    <property type="protein sequence ID" value="KIL47892.1"/>
    <property type="molecule type" value="Genomic_DNA"/>
</dbReference>
<evidence type="ECO:0000313" key="1">
    <source>
        <dbReference type="EMBL" id="KIL47892.1"/>
    </source>
</evidence>
<name>A0A0C2VG76_9BACL</name>
<gene>
    <name evidence="1" type="ORF">KR50_20590</name>
</gene>
<accession>A0A0C2VG76</accession>
<evidence type="ECO:0000313" key="2">
    <source>
        <dbReference type="Proteomes" id="UP000031972"/>
    </source>
</evidence>
<sequence>MSYLYKKSELIMLIITMKVLKIDKLQLNSSYIKRGTLFAFYFFFLKKLYV</sequence>
<reference evidence="1 2" key="1">
    <citation type="submission" date="2015-01" db="EMBL/GenBank/DDBJ databases">
        <title>Jeotgalibacillus campisalis genome sequencing.</title>
        <authorList>
            <person name="Goh K.M."/>
            <person name="Chan K.-G."/>
            <person name="Yaakop A.S."/>
            <person name="Ee R."/>
            <person name="Gan H.M."/>
            <person name="Chan C.S."/>
        </authorList>
    </citation>
    <scope>NUCLEOTIDE SEQUENCE [LARGE SCALE GENOMIC DNA]</scope>
    <source>
        <strain evidence="1 2">SF-57</strain>
    </source>
</reference>
<dbReference type="Proteomes" id="UP000031972">
    <property type="component" value="Unassembled WGS sequence"/>
</dbReference>
<keyword evidence="2" id="KW-1185">Reference proteome</keyword>
<comment type="caution">
    <text evidence="1">The sequence shown here is derived from an EMBL/GenBank/DDBJ whole genome shotgun (WGS) entry which is preliminary data.</text>
</comment>